<name>B3DVY0_METI4</name>
<sequence>MPVFYLLHFFYFLIPFEKIKGFFGAFLYFSLFFVLFSWFILLLSFFFIMGAQADTVFWPGEEVAVQDIVETMNEADAGKGWLGKWRKMTEETRNRQTRWLTPLVTETPRLEQRIRYDVYDETLPSGNKKWNVGADKGVNLIVGPTLEFAFSLPQYVYYPTQGRLDGFLGESFLIKNRIMSSPEGQKNYVFSVMLAAHSPLGQTLPDYPAHWIWDPIVLFGKGWGNFDFMVNLGTQWADGANKQFGIPYFYNIALQYKIGVVVPTIEINSTSSIDQLVFVGAPGLFITPEVLIGRFRFKDDWKLYFGFGYQIAINKKTVEEEYSNAFVMKFHLLF</sequence>
<organism evidence="2 3">
    <name type="scientific">Methylacidiphilum infernorum (isolate V4)</name>
    <name type="common">Methylokorus infernorum (strain V4)</name>
    <dbReference type="NCBI Taxonomy" id="481448"/>
    <lineage>
        <taxon>Bacteria</taxon>
        <taxon>Pseudomonadati</taxon>
        <taxon>Verrucomicrobiota</taxon>
        <taxon>Methylacidiphilae</taxon>
        <taxon>Methylacidiphilales</taxon>
        <taxon>Methylacidiphilaceae</taxon>
        <taxon>Methylacidiphilum (ex Ratnadevi et al. 2023)</taxon>
    </lineage>
</organism>
<dbReference type="AlphaFoldDB" id="B3DVY0"/>
<keyword evidence="1" id="KW-1133">Transmembrane helix</keyword>
<dbReference type="EMBL" id="CP000975">
    <property type="protein sequence ID" value="ACD83483.1"/>
    <property type="molecule type" value="Genomic_DNA"/>
</dbReference>
<dbReference type="eggNOG" id="ENOG5031DKW">
    <property type="taxonomic scope" value="Bacteria"/>
</dbReference>
<protein>
    <submittedName>
        <fullName evidence="2">Uncharacterized protein</fullName>
    </submittedName>
</protein>
<keyword evidence="1" id="KW-0812">Transmembrane</keyword>
<evidence type="ECO:0000313" key="3">
    <source>
        <dbReference type="Proteomes" id="UP000009149"/>
    </source>
</evidence>
<keyword evidence="1" id="KW-0472">Membrane</keyword>
<accession>B3DVY0</accession>
<evidence type="ECO:0000313" key="2">
    <source>
        <dbReference type="EMBL" id="ACD83483.1"/>
    </source>
</evidence>
<evidence type="ECO:0000256" key="1">
    <source>
        <dbReference type="SAM" id="Phobius"/>
    </source>
</evidence>
<dbReference type="KEGG" id="min:Minf_1429"/>
<feature type="transmembrane region" description="Helical" evidence="1">
    <location>
        <begin position="21"/>
        <end position="49"/>
    </location>
</feature>
<dbReference type="HOGENOM" id="CLU_882258_0_0_0"/>
<dbReference type="STRING" id="481448.Minf_1429"/>
<dbReference type="Proteomes" id="UP000009149">
    <property type="component" value="Chromosome"/>
</dbReference>
<reference evidence="2 3" key="1">
    <citation type="journal article" date="2008" name="Biol. Direct">
        <title>Complete genome sequence of the extremely acidophilic methanotroph isolate V4, Methylacidiphilum infernorum, a representative of the bacterial phylum Verrucomicrobia.</title>
        <authorList>
            <person name="Hou S."/>
            <person name="Makarova K.S."/>
            <person name="Saw J.H."/>
            <person name="Senin P."/>
            <person name="Ly B.V."/>
            <person name="Zhou Z."/>
            <person name="Ren Y."/>
            <person name="Wang J."/>
            <person name="Galperin M.Y."/>
            <person name="Omelchenko M.V."/>
            <person name="Wolf Y.I."/>
            <person name="Yutin N."/>
            <person name="Koonin E.V."/>
            <person name="Stott M.B."/>
            <person name="Mountain B.W."/>
            <person name="Crowe M.A."/>
            <person name="Smirnova A.V."/>
            <person name="Dunfield P.F."/>
            <person name="Feng L."/>
            <person name="Wang L."/>
            <person name="Alam M."/>
        </authorList>
    </citation>
    <scope>NUCLEOTIDE SEQUENCE [LARGE SCALE GENOMIC DNA]</scope>
    <source>
        <strain evidence="3">Isolate V4</strain>
    </source>
</reference>
<gene>
    <name evidence="2" type="ordered locus">Minf_1429</name>
</gene>
<proteinExistence type="predicted"/>